<organism evidence="2 3">
    <name type="scientific">Streptomyces phage TunaTartare</name>
    <dbReference type="NCBI Taxonomy" id="2848887"/>
    <lineage>
        <taxon>Viruses</taxon>
        <taxon>Duplodnaviria</taxon>
        <taxon>Heunggongvirae</taxon>
        <taxon>Uroviricota</taxon>
        <taxon>Caudoviricetes</taxon>
        <taxon>Stanwilliamsviridae</taxon>
        <taxon>Loccivirinae</taxon>
        <taxon>Faustvirus</taxon>
        <taxon>Faustvirus tunatartare</taxon>
    </lineage>
</organism>
<dbReference type="KEGG" id="vg:77927651"/>
<dbReference type="Proteomes" id="UP000683399">
    <property type="component" value="Segment"/>
</dbReference>
<dbReference type="GeneID" id="77927651"/>
<evidence type="ECO:0000313" key="3">
    <source>
        <dbReference type="Proteomes" id="UP000683399"/>
    </source>
</evidence>
<feature type="domain" description="Putative regulatory protein FmdB zinc ribbon" evidence="1">
    <location>
        <begin position="17"/>
        <end position="57"/>
    </location>
</feature>
<dbReference type="GO" id="GO:0003677">
    <property type="term" value="F:DNA binding"/>
    <property type="evidence" value="ECO:0007669"/>
    <property type="project" value="UniProtKB-KW"/>
</dbReference>
<dbReference type="EMBL" id="MW822145">
    <property type="protein sequence ID" value="QWT29975.1"/>
    <property type="molecule type" value="Genomic_DNA"/>
</dbReference>
<sequence>MTFQSTKNIIDLERKKMPIYTYTCLQCDEDSERNVKIADRDNQRCEGCGNRLHRPIDFKGGVYAPTAGKGLAV</sequence>
<dbReference type="SMART" id="SM00834">
    <property type="entry name" value="CxxC_CXXC_SSSS"/>
    <property type="match status" value="1"/>
</dbReference>
<protein>
    <submittedName>
        <fullName evidence="2">Helix-turn-helix DNA-binding domain protein</fullName>
    </submittedName>
</protein>
<dbReference type="NCBIfam" id="TIGR02605">
    <property type="entry name" value="CxxC_CxxC_SSSS"/>
    <property type="match status" value="1"/>
</dbReference>
<dbReference type="RefSeq" id="YP_010651932.1">
    <property type="nucleotide sequence ID" value="NC_070784.1"/>
</dbReference>
<reference evidence="2 3" key="1">
    <citation type="submission" date="2021-03" db="EMBL/GenBank/DDBJ databases">
        <authorList>
            <person name="Alqahtani R."/>
            <person name="Behailu E."/>
            <person name="Cappabianca D.W."/>
            <person name="Csanadi-Schwartz K.M."/>
            <person name="Dalal A.S."/>
            <person name="Fahim M.S."/>
            <person name="Franklin J.M."/>
            <person name="Gluckman M.H."/>
            <person name="Levine C.J."/>
            <person name="Martin N."/>
            <person name="Milza N."/>
            <person name="Najmabadi R."/>
            <person name="Newman A.M."/>
            <person name="Pajunar M."/>
            <person name="Qalawee I."/>
            <person name="Rizvi A."/>
            <person name="Samuel A."/>
            <person name="Smith A."/>
            <person name="Swann F.E."/>
            <person name="Sweeney P."/>
            <person name="Torres N.R."/>
            <person name="Ventrone L."/>
            <person name="Ventura L."/>
            <person name="Wroe M."/>
            <person name="Acquaye N.A."/>
            <person name="Agnes T.J."/>
            <person name="Ahmed A."/>
            <person name="Ahmed S."/>
            <person name="Amodu B.A."/>
            <person name="Arefeayne N.F."/>
            <person name="Asamoah-Frimpong E.A."/>
            <person name="Attaran A."/>
            <person name="Barragan J.M."/>
            <person name="Baumgarten L.N."/>
            <person name="Berhane B."/>
            <person name="Beyene A."/>
            <person name="Bhattarai B."/>
            <person name="Biondokin D.V."/>
            <person name="Boone B.K."/>
            <person name="Burney S.Z."/>
            <person name="Cayanan J.T."/>
            <person name="Cesta G."/>
            <person name="Chang J."/>
            <person name="Chavez J."/>
            <person name="Chorbajian C."/>
            <person name="Christian S."/>
            <person name="Corns J.R."/>
            <person name="Corns N.R."/>
            <person name="Cowan J.T."/>
            <person name="Coyne C."/>
            <person name="Dadzie B."/>
            <person name="Datu D.V."/>
            <person name="Deng B.C."/>
            <person name="Der L."/>
            <person name="Dickerson K."/>
            <person name="Dozier E."/>
            <person name="Egbunine A.O."/>
            <person name="Farooq M."/>
            <person name="Fonge A.E."/>
            <person name="Ghomsi-Nono M.P."/>
            <person name="Giampietro H."/>
            <person name="Gunnison R.P."/>
            <person name="Han S.H."/>
            <person name="Hennigan A.J."/>
            <person name="Hong A.N."/>
            <person name="Ijomor E.C."/>
            <person name="Jalali A."/>
            <person name="Jamil T.Z."/>
            <person name="Jenkins C.R."/>
            <person name="Joseph M.A."/>
            <person name="Jowanowitch O.J."/>
            <person name="Kang D."/>
            <person name="Khan A."/>
            <person name="Khan Z.K."/>
            <person name="Kiewe T."/>
            <person name="Kjerulf A.B."/>
            <person name="Kolosey V."/>
            <person name="Kurup M."/>
            <person name="Lee V.H."/>
            <person name="Llontop-Maldonado V."/>
            <person name="Long P."/>
            <person name="Lu N."/>
            <person name="Majekodunmi A."/>
            <person name="Malik H.W."/>
            <person name="Marcellino S.C."/>
            <person name="Martinez L.A."/>
            <person name="Meher F.N."/>
            <person name="Michelin M.A."/>
            <person name="Mitchell K.G."/>
            <person name="Mullens W.J."/>
            <person name="Nwakama C."/>
            <person name="Nwosu F.T."/>
            <person name="Oboh E.C."/>
            <person name="Odujinrin O."/>
            <person name="Ogunsan O."/>
            <person name="O'Neill K."/>
            <person name="Oxlaj J.A."/>
            <person name="Patel A.K."/>
            <person name="Patel B.R."/>
            <person name="Pham Q."/>
            <person name="Porter J."/>
            <person name="Portes J."/>
            <person name="Prokopenko A."/>
            <person name="Quraishi M."/>
            <person name="Qureshi M."/>
            <person name="Rivera A."/>
            <person name="Rubalsky V."/>
            <person name="Saikali Y."/>
            <person name="Saqaf K."/>
            <person name="Saroya S.R."/>
            <person name="Seas A."/>
            <person name="Shadrick R.E."/>
            <person name="Sharda N."/>
            <person name="Sigindere M.T."/>
            <person name="Simbi V.G."/>
            <person name="Thuzar C."/>
            <person name="Tran K."/>
            <person name="Tran V.D."/>
            <person name="Trang W."/>
            <person name="Vaishnav N."/>
            <person name="Vuong K."/>
            <person name="Walker C."/>
            <person name="Wallace S.A."/>
            <person name="Warfield J.C."/>
            <person name="Wikina T."/>
            <person name="Wobbeking F.T."/>
            <person name="Worrent L.D."/>
            <person name="Yan T."/>
            <person name="Zehra A."/>
            <person name="Avazpour P."/>
            <person name="Kim F.M."/>
            <person name="Mason K."/>
            <person name="Nguyen D.A."/>
            <person name="Pettit S.M."/>
            <person name="Zhou O.J."/>
            <person name="Brissett D.L."/>
            <person name="Gualtieri C."/>
            <person name="Hufford T.M."/>
            <person name="Ko J.M."/>
            <person name="Novak J.K."/>
            <person name="Smith Z.M."/>
            <person name="Mayer-Bacon C."/>
            <person name="Erill I."/>
            <person name="Caruso S.M."/>
            <person name="Garlena R.A."/>
            <person name="Russell D.A."/>
            <person name="Pope W.H."/>
            <person name="Jacobs-Sera D."/>
            <person name="Hatfull G.F."/>
        </authorList>
    </citation>
    <scope>NUCLEOTIDE SEQUENCE [LARGE SCALE GENOMIC DNA]</scope>
</reference>
<accession>A0A8F2E7T9</accession>
<proteinExistence type="predicted"/>
<keyword evidence="3" id="KW-1185">Reference proteome</keyword>
<dbReference type="Pfam" id="PF09723">
    <property type="entry name" value="Zn_ribbon_8"/>
    <property type="match status" value="1"/>
</dbReference>
<gene>
    <name evidence="2" type="primary">83</name>
    <name evidence="2" type="ORF">SEA_TUNATARTARE_83</name>
</gene>
<name>A0A8F2E7T9_9CAUD</name>
<evidence type="ECO:0000259" key="1">
    <source>
        <dbReference type="SMART" id="SM00834"/>
    </source>
</evidence>
<keyword evidence="2" id="KW-0238">DNA-binding</keyword>
<evidence type="ECO:0000313" key="2">
    <source>
        <dbReference type="EMBL" id="QWT29975.1"/>
    </source>
</evidence>
<dbReference type="InterPro" id="IPR013429">
    <property type="entry name" value="Regulatory_FmdB_Zinc_ribbon"/>
</dbReference>